<feature type="transmembrane region" description="Helical" evidence="1">
    <location>
        <begin position="63"/>
        <end position="83"/>
    </location>
</feature>
<organism evidence="2 3">
    <name type="scientific">Gracilibacillus halotolerans</name>
    <dbReference type="NCBI Taxonomy" id="74386"/>
    <lineage>
        <taxon>Bacteria</taxon>
        <taxon>Bacillati</taxon>
        <taxon>Bacillota</taxon>
        <taxon>Bacilli</taxon>
        <taxon>Bacillales</taxon>
        <taxon>Bacillaceae</taxon>
        <taxon>Gracilibacillus</taxon>
    </lineage>
</organism>
<evidence type="ECO:0008006" key="4">
    <source>
        <dbReference type="Google" id="ProtNLM"/>
    </source>
</evidence>
<dbReference type="AlphaFoldDB" id="A0A841RPP1"/>
<protein>
    <recommendedName>
        <fullName evidence="4">DUF5673 domain-containing protein</fullName>
    </recommendedName>
</protein>
<keyword evidence="3" id="KW-1185">Reference proteome</keyword>
<evidence type="ECO:0000313" key="2">
    <source>
        <dbReference type="EMBL" id="MBB6513832.1"/>
    </source>
</evidence>
<reference evidence="2 3" key="1">
    <citation type="submission" date="2020-08" db="EMBL/GenBank/DDBJ databases">
        <title>Genomic Encyclopedia of Type Strains, Phase IV (KMG-IV): sequencing the most valuable type-strain genomes for metagenomic binning, comparative biology and taxonomic classification.</title>
        <authorList>
            <person name="Goeker M."/>
        </authorList>
    </citation>
    <scope>NUCLEOTIDE SEQUENCE [LARGE SCALE GENOMIC DNA]</scope>
    <source>
        <strain evidence="2 3">DSM 11805</strain>
    </source>
</reference>
<evidence type="ECO:0000256" key="1">
    <source>
        <dbReference type="SAM" id="Phobius"/>
    </source>
</evidence>
<dbReference type="EMBL" id="JACHON010000017">
    <property type="protein sequence ID" value="MBB6513832.1"/>
    <property type="molecule type" value="Genomic_DNA"/>
</dbReference>
<gene>
    <name evidence="2" type="ORF">GGQ92_002651</name>
</gene>
<keyword evidence="1" id="KW-0472">Membrane</keyword>
<evidence type="ECO:0000313" key="3">
    <source>
        <dbReference type="Proteomes" id="UP000572212"/>
    </source>
</evidence>
<keyword evidence="1" id="KW-1133">Transmembrane helix</keyword>
<dbReference type="Proteomes" id="UP000572212">
    <property type="component" value="Unassembled WGS sequence"/>
</dbReference>
<comment type="caution">
    <text evidence="2">The sequence shown here is derived from an EMBL/GenBank/DDBJ whole genome shotgun (WGS) entry which is preliminary data.</text>
</comment>
<feature type="transmembrane region" description="Helical" evidence="1">
    <location>
        <begin position="6"/>
        <end position="24"/>
    </location>
</feature>
<accession>A0A841RPP1</accession>
<feature type="transmembrane region" description="Helical" evidence="1">
    <location>
        <begin position="89"/>
        <end position="111"/>
    </location>
</feature>
<proteinExistence type="predicted"/>
<dbReference type="RefSeq" id="WP_184249705.1">
    <property type="nucleotide sequence ID" value="NZ_BAAACU010000015.1"/>
</dbReference>
<keyword evidence="1" id="KW-0812">Transmembrane</keyword>
<sequence length="187" mass="22119">METALFIIIILFVIYIIYRFIVLLTKMRQPILYPTTDQEWSSTHVYPQKKIRPPRPSYQKGGVLLYACTIIYFTVVLVLWFYFETISWPLLLLAIVPYLQMHTVFNMFAVVQDGMLCGGRFIRWKFIKSYEWYPINTNHRFYGFGEEVNNGYELKLKTKFIALPASLIVTDTSVKQNLTKTLNQYVE</sequence>
<name>A0A841RPP1_9BACI</name>